<name>A0A1F7XX63_9BACT</name>
<dbReference type="Proteomes" id="UP000178446">
    <property type="component" value="Unassembled WGS sequence"/>
</dbReference>
<dbReference type="Gene3D" id="3.40.710.10">
    <property type="entry name" value="DD-peptidase/beta-lactamase superfamily"/>
    <property type="match status" value="1"/>
</dbReference>
<comment type="subcellular location">
    <subcellularLocation>
        <location evidence="1">Membrane</location>
    </subcellularLocation>
</comment>
<gene>
    <name evidence="11" type="ORF">A2685_02455</name>
</gene>
<evidence type="ECO:0000256" key="2">
    <source>
        <dbReference type="ARBA" id="ARBA00022475"/>
    </source>
</evidence>
<dbReference type="PANTHER" id="PTHR32282">
    <property type="entry name" value="BINDING PROTEIN TRANSPEPTIDASE, PUTATIVE-RELATED"/>
    <property type="match status" value="1"/>
</dbReference>
<dbReference type="GO" id="GO:0008955">
    <property type="term" value="F:peptidoglycan glycosyltransferase activity"/>
    <property type="evidence" value="ECO:0007669"/>
    <property type="project" value="UniProtKB-EC"/>
</dbReference>
<accession>A0A1F7XX63</accession>
<dbReference type="InterPro" id="IPR050396">
    <property type="entry name" value="Glycosyltr_51/Transpeptidase"/>
</dbReference>
<protein>
    <recommendedName>
        <fullName evidence="9">peptidoglycan glycosyltransferase</fullName>
        <ecNumber evidence="9">2.4.99.28</ecNumber>
    </recommendedName>
</protein>
<dbReference type="InterPro" id="IPR012338">
    <property type="entry name" value="Beta-lactam/transpept-like"/>
</dbReference>
<keyword evidence="6" id="KW-0573">Peptidoglycan synthesis</keyword>
<dbReference type="GO" id="GO:0016020">
    <property type="term" value="C:membrane"/>
    <property type="evidence" value="ECO:0007669"/>
    <property type="project" value="UniProtKB-SubCell"/>
</dbReference>
<keyword evidence="7" id="KW-0472">Membrane</keyword>
<keyword evidence="4" id="KW-0808">Transferase</keyword>
<proteinExistence type="predicted"/>
<evidence type="ECO:0000256" key="8">
    <source>
        <dbReference type="ARBA" id="ARBA00023316"/>
    </source>
</evidence>
<evidence type="ECO:0000256" key="9">
    <source>
        <dbReference type="ARBA" id="ARBA00044770"/>
    </source>
</evidence>
<dbReference type="AlphaFoldDB" id="A0A1F7XX63"/>
<dbReference type="PANTHER" id="PTHR32282:SF11">
    <property type="entry name" value="PENICILLIN-BINDING PROTEIN 1B"/>
    <property type="match status" value="1"/>
</dbReference>
<evidence type="ECO:0000256" key="1">
    <source>
        <dbReference type="ARBA" id="ARBA00004370"/>
    </source>
</evidence>
<evidence type="ECO:0000313" key="11">
    <source>
        <dbReference type="EMBL" id="OGM19309.1"/>
    </source>
</evidence>
<dbReference type="GO" id="GO:0008360">
    <property type="term" value="P:regulation of cell shape"/>
    <property type="evidence" value="ECO:0007669"/>
    <property type="project" value="UniProtKB-KW"/>
</dbReference>
<evidence type="ECO:0000256" key="6">
    <source>
        <dbReference type="ARBA" id="ARBA00022984"/>
    </source>
</evidence>
<evidence type="ECO:0000256" key="4">
    <source>
        <dbReference type="ARBA" id="ARBA00022679"/>
    </source>
</evidence>
<dbReference type="EC" id="2.4.99.28" evidence="9"/>
<organism evidence="11 12">
    <name type="scientific">Candidatus Woesebacteria bacterium RIFCSPHIGHO2_01_FULL_37_10</name>
    <dbReference type="NCBI Taxonomy" id="1802489"/>
    <lineage>
        <taxon>Bacteria</taxon>
        <taxon>Candidatus Woeseibacteriota</taxon>
    </lineage>
</organism>
<evidence type="ECO:0000256" key="10">
    <source>
        <dbReference type="ARBA" id="ARBA00049902"/>
    </source>
</evidence>
<dbReference type="GO" id="GO:0071555">
    <property type="term" value="P:cell wall organization"/>
    <property type="evidence" value="ECO:0007669"/>
    <property type="project" value="UniProtKB-KW"/>
</dbReference>
<evidence type="ECO:0000256" key="7">
    <source>
        <dbReference type="ARBA" id="ARBA00023136"/>
    </source>
</evidence>
<comment type="caution">
    <text evidence="11">The sequence shown here is derived from an EMBL/GenBank/DDBJ whole genome shotgun (WGS) entry which is preliminary data.</text>
</comment>
<reference evidence="11 12" key="1">
    <citation type="journal article" date="2016" name="Nat. Commun.">
        <title>Thousands of microbial genomes shed light on interconnected biogeochemical processes in an aquifer system.</title>
        <authorList>
            <person name="Anantharaman K."/>
            <person name="Brown C.T."/>
            <person name="Hug L.A."/>
            <person name="Sharon I."/>
            <person name="Castelle C.J."/>
            <person name="Probst A.J."/>
            <person name="Thomas B.C."/>
            <person name="Singh A."/>
            <person name="Wilkins M.J."/>
            <person name="Karaoz U."/>
            <person name="Brodie E.L."/>
            <person name="Williams K.H."/>
            <person name="Hubbard S.S."/>
            <person name="Banfield J.F."/>
        </authorList>
    </citation>
    <scope>NUCLEOTIDE SEQUENCE [LARGE SCALE GENOMIC DNA]</scope>
</reference>
<evidence type="ECO:0000313" key="12">
    <source>
        <dbReference type="Proteomes" id="UP000178446"/>
    </source>
</evidence>
<keyword evidence="5" id="KW-0133">Cell shape</keyword>
<dbReference type="GO" id="GO:0009252">
    <property type="term" value="P:peptidoglycan biosynthetic process"/>
    <property type="evidence" value="ECO:0007669"/>
    <property type="project" value="UniProtKB-KW"/>
</dbReference>
<sequence>MMEMGNKMGITTWNDPKNYGLSLTLGGGEVKLIDLARTYATVANYGKRPDLISLLKVNNFKNRILEEFKCDEETQVIQAYDLKQNYKVESVTAATESALTLNNDNSKLCEGEQVIDPRVAFIITDILRDNNARAPSFGTNSQLVIPNHKEVAVKTGTSNDLRDNLTIGYNQNYVVAVWVGNNDNSQMARVASGVTGASPIFNKIMSALLAQKSNHDWEIPEGLVQVPICTLTGTLACESCPIKLEWFIEENKPTKACSIDWFKKENEEDSNLPLEILPTIFTPEIIDTSKPQKPKLNTRGFSRR</sequence>
<keyword evidence="8" id="KW-0961">Cell wall biogenesis/degradation</keyword>
<dbReference type="EMBL" id="MGGB01000016">
    <property type="protein sequence ID" value="OGM19309.1"/>
    <property type="molecule type" value="Genomic_DNA"/>
</dbReference>
<comment type="catalytic activity">
    <reaction evidence="10">
        <text>[GlcNAc-(1-&gt;4)-Mur2Ac(oyl-L-Ala-gamma-D-Glu-L-Lys-D-Ala-D-Ala)](n)-di-trans,octa-cis-undecaprenyl diphosphate + beta-D-GlcNAc-(1-&gt;4)-Mur2Ac(oyl-L-Ala-gamma-D-Glu-L-Lys-D-Ala-D-Ala)-di-trans,octa-cis-undecaprenyl diphosphate = [GlcNAc-(1-&gt;4)-Mur2Ac(oyl-L-Ala-gamma-D-Glu-L-Lys-D-Ala-D-Ala)](n+1)-di-trans,octa-cis-undecaprenyl diphosphate + di-trans,octa-cis-undecaprenyl diphosphate + H(+)</text>
        <dbReference type="Rhea" id="RHEA:23708"/>
        <dbReference type="Rhea" id="RHEA-COMP:9602"/>
        <dbReference type="Rhea" id="RHEA-COMP:9603"/>
        <dbReference type="ChEBI" id="CHEBI:15378"/>
        <dbReference type="ChEBI" id="CHEBI:58405"/>
        <dbReference type="ChEBI" id="CHEBI:60033"/>
        <dbReference type="ChEBI" id="CHEBI:78435"/>
        <dbReference type="EC" id="2.4.99.28"/>
    </reaction>
</comment>
<dbReference type="SUPFAM" id="SSF56601">
    <property type="entry name" value="beta-lactamase/transpeptidase-like"/>
    <property type="match status" value="1"/>
</dbReference>
<keyword evidence="2" id="KW-1003">Cell membrane</keyword>
<evidence type="ECO:0000256" key="3">
    <source>
        <dbReference type="ARBA" id="ARBA00022676"/>
    </source>
</evidence>
<dbReference type="GO" id="GO:0030288">
    <property type="term" value="C:outer membrane-bounded periplasmic space"/>
    <property type="evidence" value="ECO:0007669"/>
    <property type="project" value="TreeGrafter"/>
</dbReference>
<keyword evidence="3" id="KW-0328">Glycosyltransferase</keyword>
<evidence type="ECO:0000256" key="5">
    <source>
        <dbReference type="ARBA" id="ARBA00022960"/>
    </source>
</evidence>